<dbReference type="SMART" id="SM00530">
    <property type="entry name" value="HTH_XRE"/>
    <property type="match status" value="1"/>
</dbReference>
<dbReference type="AlphaFoldDB" id="A0A0X8JIM5"/>
<evidence type="ECO:0000259" key="2">
    <source>
        <dbReference type="PROSITE" id="PS50943"/>
    </source>
</evidence>
<dbReference type="Proteomes" id="UP000069241">
    <property type="component" value="Chromosome"/>
</dbReference>
<dbReference type="STRING" id="44742.AXF13_02390"/>
<evidence type="ECO:0000256" key="1">
    <source>
        <dbReference type="SAM" id="Coils"/>
    </source>
</evidence>
<dbReference type="CDD" id="cd00093">
    <property type="entry name" value="HTH_XRE"/>
    <property type="match status" value="1"/>
</dbReference>
<sequence>MTIGERLKLVRGSVSQDEFSKRLGVSKAAVGAYERNAQMPGSTFIIAICECYNIEPRWLLTGVGPMRPGAEAAHAASDTLPSPAALPGVVEAGCARCLKLEEKLNRTELQRDDAVEQLRQIWDENRRLWRQNADLRERLARLEERFIGKGSVDFSERAG</sequence>
<gene>
    <name evidence="3" type="ORF">AXF13_02390</name>
</gene>
<name>A0A0X8JIM5_9BACT</name>
<dbReference type="InterPro" id="IPR001387">
    <property type="entry name" value="Cro/C1-type_HTH"/>
</dbReference>
<accession>A0A0X8JIM5</accession>
<protein>
    <submittedName>
        <fullName evidence="3">XRE family transcriptional regulator</fullName>
    </submittedName>
</protein>
<dbReference type="Gene3D" id="1.10.260.40">
    <property type="entry name" value="lambda repressor-like DNA-binding domains"/>
    <property type="match status" value="1"/>
</dbReference>
<keyword evidence="1" id="KW-0175">Coiled coil</keyword>
<evidence type="ECO:0000313" key="4">
    <source>
        <dbReference type="Proteomes" id="UP000069241"/>
    </source>
</evidence>
<dbReference type="RefSeq" id="WP_062251510.1">
    <property type="nucleotide sequence ID" value="NZ_CP014229.1"/>
</dbReference>
<dbReference type="Pfam" id="PF01381">
    <property type="entry name" value="HTH_3"/>
    <property type="match status" value="1"/>
</dbReference>
<dbReference type="KEGG" id="dfi:AXF13_02390"/>
<feature type="domain" description="HTH cro/C1-type" evidence="2">
    <location>
        <begin position="15"/>
        <end position="59"/>
    </location>
</feature>
<keyword evidence="4" id="KW-1185">Reference proteome</keyword>
<evidence type="ECO:0000313" key="3">
    <source>
        <dbReference type="EMBL" id="AMD89053.1"/>
    </source>
</evidence>
<proteinExistence type="predicted"/>
<dbReference type="InterPro" id="IPR010982">
    <property type="entry name" value="Lambda_DNA-bd_dom_sf"/>
</dbReference>
<organism evidence="3 4">
    <name type="scientific">Desulfovibrio fairfieldensis</name>
    <dbReference type="NCBI Taxonomy" id="44742"/>
    <lineage>
        <taxon>Bacteria</taxon>
        <taxon>Pseudomonadati</taxon>
        <taxon>Thermodesulfobacteriota</taxon>
        <taxon>Desulfovibrionia</taxon>
        <taxon>Desulfovibrionales</taxon>
        <taxon>Desulfovibrionaceae</taxon>
        <taxon>Desulfovibrio</taxon>
    </lineage>
</organism>
<dbReference type="EMBL" id="CP014229">
    <property type="protein sequence ID" value="AMD89053.1"/>
    <property type="molecule type" value="Genomic_DNA"/>
</dbReference>
<dbReference type="PROSITE" id="PS50943">
    <property type="entry name" value="HTH_CROC1"/>
    <property type="match status" value="1"/>
</dbReference>
<dbReference type="SUPFAM" id="SSF47413">
    <property type="entry name" value="lambda repressor-like DNA-binding domains"/>
    <property type="match status" value="1"/>
</dbReference>
<feature type="coiled-coil region" evidence="1">
    <location>
        <begin position="97"/>
        <end position="145"/>
    </location>
</feature>
<reference evidence="4" key="1">
    <citation type="submission" date="2016-02" db="EMBL/GenBank/DDBJ databases">
        <authorList>
            <person name="Holder M.E."/>
            <person name="Ajami N.J."/>
            <person name="Petrosino J.F."/>
        </authorList>
    </citation>
    <scope>NUCLEOTIDE SEQUENCE [LARGE SCALE GENOMIC DNA]</scope>
    <source>
        <strain evidence="4">CCUG 45958</strain>
    </source>
</reference>
<dbReference type="GO" id="GO:0003677">
    <property type="term" value="F:DNA binding"/>
    <property type="evidence" value="ECO:0007669"/>
    <property type="project" value="InterPro"/>
</dbReference>
<dbReference type="SUPFAM" id="SSF90257">
    <property type="entry name" value="Myosin rod fragments"/>
    <property type="match status" value="1"/>
</dbReference>